<dbReference type="Proteomes" id="UP000273054">
    <property type="component" value="Segment"/>
</dbReference>
<keyword evidence="2" id="KW-1185">Reference proteome</keyword>
<feature type="non-terminal residue" evidence="1">
    <location>
        <position position="1"/>
    </location>
</feature>
<proteinExistence type="predicted"/>
<dbReference type="EMBL" id="LT994651">
    <property type="protein sequence ID" value="SPN78993.1"/>
    <property type="molecule type" value="Genomic_DNA"/>
</dbReference>
<organism evidence="1">
    <name type="scientific">Brazilian cedratvirus IHUMI</name>
    <dbReference type="NCBI Taxonomy" id="2126980"/>
    <lineage>
        <taxon>Viruses</taxon>
        <taxon>Pithoviruses</taxon>
        <taxon>Orthocedratvirinae</taxon>
        <taxon>Alphacedratvirus</taxon>
        <taxon>Alphacedratvirus brasiliense</taxon>
    </lineage>
</organism>
<evidence type="ECO:0000313" key="2">
    <source>
        <dbReference type="Proteomes" id="UP000273054"/>
    </source>
</evidence>
<protein>
    <submittedName>
        <fullName evidence="1">Uncharacterized protein</fullName>
    </submittedName>
</protein>
<name>A0A2R8FD97_9VIRU</name>
<accession>A0A2R8FD97</accession>
<evidence type="ECO:0000313" key="1">
    <source>
        <dbReference type="EMBL" id="SPN78993.1"/>
    </source>
</evidence>
<reference evidence="1" key="1">
    <citation type="submission" date="2018-03" db="EMBL/GenBank/DDBJ databases">
        <authorList>
            <consortium name="Urmite Genomes"/>
        </authorList>
    </citation>
    <scope>NUCLEOTIDE SEQUENCE [LARGE SCALE GENOMIC DNA]</scope>
    <source>
        <strain evidence="1">IHUMI-27.7</strain>
    </source>
</reference>
<gene>
    <name evidence="1" type="ORF">BRZCDTV_101</name>
</gene>
<sequence>LSDKGRLVPSSTFVTLGENFVLTLGEERTIGINLTLFYFCNLGLPKHSTLPSSTLPSSTLPSSTFVTFGEEESKGERLVPTLPSSTFVTFGEEESKGERLVPSSTFVTFGEEESKGERLVPTLPSSTFVTLGYQSTLLYPLLLL</sequence>